<dbReference type="InterPro" id="IPR007588">
    <property type="entry name" value="Znf_FLYWCH"/>
</dbReference>
<feature type="compositionally biased region" description="Basic and acidic residues" evidence="13">
    <location>
        <begin position="163"/>
        <end position="172"/>
    </location>
</feature>
<evidence type="ECO:0000256" key="5">
    <source>
        <dbReference type="ARBA" id="ARBA00022801"/>
    </source>
</evidence>
<dbReference type="OrthoDB" id="10261055at2759"/>
<comment type="similarity">
    <text evidence="2">Belongs to the glycosyl hydrolase 38 family.</text>
</comment>
<keyword evidence="4" id="KW-0863">Zinc-finger</keyword>
<dbReference type="GO" id="GO:0030246">
    <property type="term" value="F:carbohydrate binding"/>
    <property type="evidence" value="ECO:0007669"/>
    <property type="project" value="InterPro"/>
</dbReference>
<dbReference type="InterPro" id="IPR027291">
    <property type="entry name" value="Glyco_hydro_38_N_sf"/>
</dbReference>
<evidence type="ECO:0000256" key="7">
    <source>
        <dbReference type="ARBA" id="ARBA00023157"/>
    </source>
</evidence>
<dbReference type="SUPFAM" id="SSF88688">
    <property type="entry name" value="Families 57/38 glycoside transferase middle domain"/>
    <property type="match status" value="1"/>
</dbReference>
<dbReference type="Gene3D" id="2.70.98.30">
    <property type="entry name" value="Golgi alpha-mannosidase II, domain 4"/>
    <property type="match status" value="1"/>
</dbReference>
<evidence type="ECO:0000256" key="2">
    <source>
        <dbReference type="ARBA" id="ARBA00009792"/>
    </source>
</evidence>
<dbReference type="InterPro" id="IPR050843">
    <property type="entry name" value="Glycosyl_Hydrlase_38"/>
</dbReference>
<dbReference type="FunFam" id="3.20.110.10:FF:000016">
    <property type="entry name" value="Alpha-mannosidase"/>
    <property type="match status" value="1"/>
</dbReference>
<feature type="domain" description="Glycoside hydrolase family 38 central" evidence="14">
    <location>
        <begin position="605"/>
        <end position="691"/>
    </location>
</feature>
<evidence type="ECO:0000256" key="13">
    <source>
        <dbReference type="SAM" id="MobiDB-lite"/>
    </source>
</evidence>
<dbReference type="FunFam" id="2.70.98.30:FF:000002">
    <property type="entry name" value="Alpha-mannosidase"/>
    <property type="match status" value="1"/>
</dbReference>
<evidence type="ECO:0000256" key="9">
    <source>
        <dbReference type="ARBA" id="ARBA00059516"/>
    </source>
</evidence>
<dbReference type="Gene3D" id="1.20.1270.50">
    <property type="entry name" value="Glycoside hydrolase family 38, central domain"/>
    <property type="match status" value="1"/>
</dbReference>
<dbReference type="GO" id="GO:0006013">
    <property type="term" value="P:mannose metabolic process"/>
    <property type="evidence" value="ECO:0007669"/>
    <property type="project" value="InterPro"/>
</dbReference>
<accession>A0A8S3S9U2</accession>
<evidence type="ECO:0000256" key="3">
    <source>
        <dbReference type="ARBA" id="ARBA00022723"/>
    </source>
</evidence>
<dbReference type="InterPro" id="IPR015341">
    <property type="entry name" value="Glyco_hydro_38_cen"/>
</dbReference>
<comment type="cofactor">
    <cofactor evidence="1">
        <name>Zn(2+)</name>
        <dbReference type="ChEBI" id="CHEBI:29105"/>
    </cofactor>
</comment>
<dbReference type="Proteomes" id="UP000683360">
    <property type="component" value="Unassembled WGS sequence"/>
</dbReference>
<dbReference type="GO" id="GO:0004572">
    <property type="term" value="F:mannosyl-oligosaccharide 1,3-1,6-alpha-mannosidase activity"/>
    <property type="evidence" value="ECO:0007669"/>
    <property type="project" value="UniProtKB-EC"/>
</dbReference>
<dbReference type="Pfam" id="PF04500">
    <property type="entry name" value="FLYWCH"/>
    <property type="match status" value="1"/>
</dbReference>
<dbReference type="InterPro" id="IPR011013">
    <property type="entry name" value="Gal_mutarotase_sf_dom"/>
</dbReference>
<comment type="function">
    <text evidence="9">Catalyzes the first committed step in the biosynthesis of complex N-glycans. It controls conversion of high mannose to complex N-glycans; the final hydrolytic step in the N-glycan maturation pathway.</text>
</comment>
<dbReference type="GO" id="GO:0000139">
    <property type="term" value="C:Golgi membrane"/>
    <property type="evidence" value="ECO:0007669"/>
    <property type="project" value="TreeGrafter"/>
</dbReference>
<sequence length="1080" mass="124857">MAEHAEESLLLQDDSLPDKSSDGANRSSSDRDLHDTFSLFKLYMDGKMDSLESKLVREQDAMSKKIKEEVSIKFKHEGNRIQFKFNEEIVNDLNKLYKSIPSTEAHSIRVVLDLLDKVKGRNKLIRIADSSPAGWSTVREYESNDIASDSEDEKKIRQAESRAMRTMKDKTKGRPAPYSNKPRVPPAETYANPTYNQQFQRQPFRNSAARREPCQWDMCFYCKQFGHWRKKLPPQIWICWCRIVWTCQSKVNLQMHPEIHFQCWDMAIIVQRYSSYFRYRVDKTLKRRKISWRCTAKGCKARLRTDCTGTVIIQQKNTHNHDTSDRDNERHLLRVRSKRKADDDIAQRPSKIIRTELQNMDEANLKSEDIGSVSKAIYRKRRVRPESGWAIDPFGHTPTMAYLLKKMNFKNMLIQRVHYAVKKALAKEKQLEFMWRQNWDQEGSTDILCHMMPFYSYDVPHTCGPDPKICCQFDFGRLSPSRWSCPWRVPPVHIHEGNVQERSLTLLDQYRKKAELYRSNVLFIPVGDDFRYDRGDEWDKQYTNYQKIFDYVNSKSDLNTQIQFGTLTDYFKKLYEVNDVAYGQKPPSYPVLSGDFFTYADRDDHYWSGYYTSRPFYKRLDRVLEYHQRSAEIAFTMATAYSRSDAYSNFPESALMKMLVTARRALGLFQHHDGITGTAKDFVVIDYGKRMLEALMNAKRIIVESMTYLTAKSKSDYKYSNDKPIFNLDESRENHDSLAEKSVIDVSEEGSPVIFFNSLAHNREQVVTVHVNAQNVQVIDSNGAEVPSQTDAFGSPFTIKTEQEKDFSVENSFLKAEFSGNTGFLKSVTTKDDGKQHKTEVSFVSYGISHGKEKSGAYLFLPDGPAKPINYMSPTIRITRGPIVSEVVVYHQYTEHHVKIFSSPGTDGSAIDIYNLVDISSTGGNIETAMRINTDIQNTDREFFVDLNGFQMIKHKKLDKIPLQANFYPMPSMAFIEDDSYRFSVLSGQSLGMASLEVGQIEIMMDRRLNQDDNPGLGQPVHDNKVTPNRFALLFEKRLKPRPKEKITGFPSLQAHLTSLQLIQPIFVIPKNSETENIPL</sequence>
<protein>
    <recommendedName>
        <fullName evidence="10">mannosyl-oligosaccharide 1,3-1,6-alpha-mannosidase</fullName>
        <ecNumber evidence="10">3.2.1.114</ecNumber>
    </recommendedName>
    <alternativeName>
        <fullName evidence="11">Mannosyl-oligosaccharide 1,3-1,6-alpha-mannosidase</fullName>
    </alternativeName>
</protein>
<evidence type="ECO:0000259" key="14">
    <source>
        <dbReference type="SMART" id="SM00872"/>
    </source>
</evidence>
<name>A0A8S3S9U2_MYTED</name>
<keyword evidence="8 15" id="KW-0326">Glycosidase</keyword>
<evidence type="ECO:0000256" key="4">
    <source>
        <dbReference type="ARBA" id="ARBA00022771"/>
    </source>
</evidence>
<evidence type="ECO:0000256" key="12">
    <source>
        <dbReference type="ARBA" id="ARBA00093232"/>
    </source>
</evidence>
<dbReference type="InterPro" id="IPR037094">
    <property type="entry name" value="Glyco_hydro_38_cen_sf"/>
</dbReference>
<dbReference type="GO" id="GO:0006491">
    <property type="term" value="P:N-glycan processing"/>
    <property type="evidence" value="ECO:0007669"/>
    <property type="project" value="TreeGrafter"/>
</dbReference>
<dbReference type="SMART" id="SM00872">
    <property type="entry name" value="Alpha-mann_mid"/>
    <property type="match status" value="1"/>
</dbReference>
<evidence type="ECO:0000256" key="8">
    <source>
        <dbReference type="ARBA" id="ARBA00023295"/>
    </source>
</evidence>
<keyword evidence="3" id="KW-0479">Metal-binding</keyword>
<evidence type="ECO:0000313" key="15">
    <source>
        <dbReference type="EMBL" id="CAG2215879.1"/>
    </source>
</evidence>
<reference evidence="15" key="1">
    <citation type="submission" date="2021-03" db="EMBL/GenBank/DDBJ databases">
        <authorList>
            <person name="Bekaert M."/>
        </authorList>
    </citation>
    <scope>NUCLEOTIDE SEQUENCE</scope>
</reference>
<keyword evidence="16" id="KW-1185">Reference proteome</keyword>
<dbReference type="Pfam" id="PF01074">
    <property type="entry name" value="Glyco_hydro_38N"/>
    <property type="match status" value="1"/>
</dbReference>
<keyword evidence="7" id="KW-1015">Disulfide bond</keyword>
<dbReference type="SUPFAM" id="SSF88713">
    <property type="entry name" value="Glycoside hydrolase/deacetylase"/>
    <property type="match status" value="1"/>
</dbReference>
<dbReference type="Gene3D" id="2.20.25.240">
    <property type="match status" value="1"/>
</dbReference>
<dbReference type="EMBL" id="CAJPWZ010001458">
    <property type="protein sequence ID" value="CAG2215879.1"/>
    <property type="molecule type" value="Genomic_DNA"/>
</dbReference>
<gene>
    <name evidence="15" type="ORF">MEDL_29647</name>
</gene>
<dbReference type="GO" id="GO:0008270">
    <property type="term" value="F:zinc ion binding"/>
    <property type="evidence" value="ECO:0007669"/>
    <property type="project" value="UniProtKB-KW"/>
</dbReference>
<keyword evidence="6" id="KW-0862">Zinc</keyword>
<dbReference type="Pfam" id="PF09261">
    <property type="entry name" value="Alpha-mann_mid"/>
    <property type="match status" value="1"/>
</dbReference>
<dbReference type="Gene3D" id="3.20.110.10">
    <property type="entry name" value="Glycoside hydrolase 38, N terminal domain"/>
    <property type="match status" value="1"/>
</dbReference>
<evidence type="ECO:0000256" key="11">
    <source>
        <dbReference type="ARBA" id="ARBA00083602"/>
    </source>
</evidence>
<evidence type="ECO:0000256" key="10">
    <source>
        <dbReference type="ARBA" id="ARBA00066412"/>
    </source>
</evidence>
<dbReference type="InterPro" id="IPR011330">
    <property type="entry name" value="Glyco_hydro/deAcase_b/a-brl"/>
</dbReference>
<dbReference type="AlphaFoldDB" id="A0A8S3S9U2"/>
<dbReference type="PANTHER" id="PTHR11607">
    <property type="entry name" value="ALPHA-MANNOSIDASE"/>
    <property type="match status" value="1"/>
</dbReference>
<comment type="catalytic activity">
    <reaction evidence="12">
        <text>N(4)-{beta-D-GlcNAc-(1-&gt;2)-alpha-D-Man-(1-&gt;3)-[alpha-D-Man-(1-&gt;3)-[alpha-D-Man-(1-&gt;6)]-alpha-D-Man-(1-&gt;6)]-beta-D-Man-(1-&gt;4)-beta-D-GlcNAc-(1-&gt;4)-beta-D-GlcNAc}-L-asparaginyl-[protein] + 2 H2O = 2 alpha-D-mannopyranose + an N(4)-{beta-D-GlcNAc-(1-&gt;2)-alpha-D-Man-(1-&gt;3)-[alpha-D-Man-(1-&gt;6)]-beta-D-Man-(1-&gt;4)-beta-D-GlcNAc-(1-&gt;4)-beta-D-GlcNAc}-L-asparaginyl-[protein]</text>
        <dbReference type="Rhea" id="RHEA:56052"/>
        <dbReference type="Rhea" id="RHEA-COMP:14368"/>
        <dbReference type="Rhea" id="RHEA-COMP:14369"/>
        <dbReference type="ChEBI" id="CHEBI:15377"/>
        <dbReference type="ChEBI" id="CHEBI:28729"/>
        <dbReference type="ChEBI" id="CHEBI:60615"/>
        <dbReference type="ChEBI" id="CHEBI:60625"/>
        <dbReference type="EC" id="3.2.1.114"/>
    </reaction>
</comment>
<dbReference type="Pfam" id="PF07748">
    <property type="entry name" value="Glyco_hydro_38C"/>
    <property type="match status" value="1"/>
</dbReference>
<organism evidence="15 16">
    <name type="scientific">Mytilus edulis</name>
    <name type="common">Blue mussel</name>
    <dbReference type="NCBI Taxonomy" id="6550"/>
    <lineage>
        <taxon>Eukaryota</taxon>
        <taxon>Metazoa</taxon>
        <taxon>Spiralia</taxon>
        <taxon>Lophotrochozoa</taxon>
        <taxon>Mollusca</taxon>
        <taxon>Bivalvia</taxon>
        <taxon>Autobranchia</taxon>
        <taxon>Pteriomorphia</taxon>
        <taxon>Mytilida</taxon>
        <taxon>Mytiloidea</taxon>
        <taxon>Mytilidae</taxon>
        <taxon>Mytilinae</taxon>
        <taxon>Mytilus</taxon>
    </lineage>
</organism>
<evidence type="ECO:0000313" key="16">
    <source>
        <dbReference type="Proteomes" id="UP000683360"/>
    </source>
</evidence>
<dbReference type="InterPro" id="IPR000602">
    <property type="entry name" value="Glyco_hydro_38_N"/>
</dbReference>
<dbReference type="FunFam" id="1.20.1270.50:FF:000001">
    <property type="entry name" value="Alpha-mannosidase"/>
    <property type="match status" value="1"/>
</dbReference>
<evidence type="ECO:0000256" key="1">
    <source>
        <dbReference type="ARBA" id="ARBA00001947"/>
    </source>
</evidence>
<dbReference type="EC" id="3.2.1.114" evidence="10"/>
<dbReference type="InterPro" id="IPR028995">
    <property type="entry name" value="Glyco_hydro_57/38_cen_sf"/>
</dbReference>
<evidence type="ECO:0000256" key="6">
    <source>
        <dbReference type="ARBA" id="ARBA00022833"/>
    </source>
</evidence>
<comment type="caution">
    <text evidence="15">The sequence shown here is derived from an EMBL/GenBank/DDBJ whole genome shotgun (WGS) entry which is preliminary data.</text>
</comment>
<feature type="region of interest" description="Disordered" evidence="13">
    <location>
        <begin position="1"/>
        <end position="31"/>
    </location>
</feature>
<keyword evidence="5 15" id="KW-0378">Hydrolase</keyword>
<dbReference type="PANTHER" id="PTHR11607:SF3">
    <property type="entry name" value="LYSOSOMAL ALPHA-MANNOSIDASE"/>
    <property type="match status" value="1"/>
</dbReference>
<dbReference type="InterPro" id="IPR011682">
    <property type="entry name" value="Glyco_hydro_38_C"/>
</dbReference>
<proteinExistence type="inferred from homology"/>
<feature type="region of interest" description="Disordered" evidence="13">
    <location>
        <begin position="163"/>
        <end position="191"/>
    </location>
</feature>
<dbReference type="SUPFAM" id="SSF74650">
    <property type="entry name" value="Galactose mutarotase-like"/>
    <property type="match status" value="1"/>
</dbReference>